<name>A0AC60R0S5_IXOPE</name>
<dbReference type="EMBL" id="JABSTQ010000241">
    <property type="protein sequence ID" value="KAG0445541.1"/>
    <property type="molecule type" value="Genomic_DNA"/>
</dbReference>
<proteinExistence type="predicted"/>
<evidence type="ECO:0000313" key="1">
    <source>
        <dbReference type="EMBL" id="KAG0445541.1"/>
    </source>
</evidence>
<keyword evidence="2" id="KW-1185">Reference proteome</keyword>
<organism evidence="1 2">
    <name type="scientific">Ixodes persulcatus</name>
    <name type="common">Taiga tick</name>
    <dbReference type="NCBI Taxonomy" id="34615"/>
    <lineage>
        <taxon>Eukaryota</taxon>
        <taxon>Metazoa</taxon>
        <taxon>Ecdysozoa</taxon>
        <taxon>Arthropoda</taxon>
        <taxon>Chelicerata</taxon>
        <taxon>Arachnida</taxon>
        <taxon>Acari</taxon>
        <taxon>Parasitiformes</taxon>
        <taxon>Ixodida</taxon>
        <taxon>Ixodoidea</taxon>
        <taxon>Ixodidae</taxon>
        <taxon>Ixodinae</taxon>
        <taxon>Ixodes</taxon>
    </lineage>
</organism>
<sequence length="351" mass="39288">MVFGPIQKDHQAGTVYTRKKTTECEGKAQASRQRFTVILRPRTKTDLTTIPRRTLEEAFTKTLGTQSQEISVKLQKGSNTISAQTSSEPTAKALLEITGIPVANEEAIPVQAYKTLQDNQIRGVIYEVDEGEDNTSLRDRLRCDTHDIVTARLQGRKGRTAMITFEGNRLPRFVRYALCITPVYPYRAKAVTCTNCHGAGHKQDICHKETVCSLCGKHHEETQDDQGNSNPCPNPTPYSQICKTNGHLVTSNVCPKKTEIGKLLRERARKHAKPNQESRRKKGAPQPPPPPPPPPLTPIQPPPMLERTYAELVRGTPAFDRDSYEVRFTRLEKQLSALSQQLTVIAFKLGR</sequence>
<comment type="caution">
    <text evidence="1">The sequence shown here is derived from an EMBL/GenBank/DDBJ whole genome shotgun (WGS) entry which is preliminary data.</text>
</comment>
<evidence type="ECO:0000313" key="2">
    <source>
        <dbReference type="Proteomes" id="UP000805193"/>
    </source>
</evidence>
<protein>
    <submittedName>
        <fullName evidence="1">Uncharacterized protein</fullName>
    </submittedName>
</protein>
<reference evidence="1 2" key="1">
    <citation type="journal article" date="2020" name="Cell">
        <title>Large-Scale Comparative Analyses of Tick Genomes Elucidate Their Genetic Diversity and Vector Capacities.</title>
        <authorList>
            <consortium name="Tick Genome and Microbiome Consortium (TIGMIC)"/>
            <person name="Jia N."/>
            <person name="Wang J."/>
            <person name="Shi W."/>
            <person name="Du L."/>
            <person name="Sun Y."/>
            <person name="Zhan W."/>
            <person name="Jiang J.F."/>
            <person name="Wang Q."/>
            <person name="Zhang B."/>
            <person name="Ji P."/>
            <person name="Bell-Sakyi L."/>
            <person name="Cui X.M."/>
            <person name="Yuan T.T."/>
            <person name="Jiang B.G."/>
            <person name="Yang W.F."/>
            <person name="Lam T.T."/>
            <person name="Chang Q.C."/>
            <person name="Ding S.J."/>
            <person name="Wang X.J."/>
            <person name="Zhu J.G."/>
            <person name="Ruan X.D."/>
            <person name="Zhao L."/>
            <person name="Wei J.T."/>
            <person name="Ye R.Z."/>
            <person name="Que T.C."/>
            <person name="Du C.H."/>
            <person name="Zhou Y.H."/>
            <person name="Cheng J.X."/>
            <person name="Dai P.F."/>
            <person name="Guo W.B."/>
            <person name="Han X.H."/>
            <person name="Huang E.J."/>
            <person name="Li L.F."/>
            <person name="Wei W."/>
            <person name="Gao Y.C."/>
            <person name="Liu J.Z."/>
            <person name="Shao H.Z."/>
            <person name="Wang X."/>
            <person name="Wang C.C."/>
            <person name="Yang T.C."/>
            <person name="Huo Q.B."/>
            <person name="Li W."/>
            <person name="Chen H.Y."/>
            <person name="Chen S.E."/>
            <person name="Zhou L.G."/>
            <person name="Ni X.B."/>
            <person name="Tian J.H."/>
            <person name="Sheng Y."/>
            <person name="Liu T."/>
            <person name="Pan Y.S."/>
            <person name="Xia L.Y."/>
            <person name="Li J."/>
            <person name="Zhao F."/>
            <person name="Cao W.C."/>
        </authorList>
    </citation>
    <scope>NUCLEOTIDE SEQUENCE [LARGE SCALE GENOMIC DNA]</scope>
    <source>
        <strain evidence="1">Iper-2018</strain>
    </source>
</reference>
<accession>A0AC60R0S5</accession>
<gene>
    <name evidence="1" type="ORF">HPB47_014124</name>
</gene>
<dbReference type="Proteomes" id="UP000805193">
    <property type="component" value="Unassembled WGS sequence"/>
</dbReference>